<dbReference type="Proteomes" id="UP000605253">
    <property type="component" value="Unassembled WGS sequence"/>
</dbReference>
<name>A0A917FUI0_9GAMM</name>
<comment type="caution">
    <text evidence="1">The sequence shown here is derived from an EMBL/GenBank/DDBJ whole genome shotgun (WGS) entry which is preliminary data.</text>
</comment>
<dbReference type="EMBL" id="BMEO01000017">
    <property type="protein sequence ID" value="GGG02609.1"/>
    <property type="molecule type" value="Genomic_DNA"/>
</dbReference>
<reference evidence="1" key="2">
    <citation type="submission" date="2020-09" db="EMBL/GenBank/DDBJ databases">
        <authorList>
            <person name="Sun Q."/>
            <person name="Zhou Y."/>
        </authorList>
    </citation>
    <scope>NUCLEOTIDE SEQUENCE</scope>
    <source>
        <strain evidence="1">CGMCC 1.12181</strain>
    </source>
</reference>
<protein>
    <submittedName>
        <fullName evidence="1">Uncharacterized protein</fullName>
    </submittedName>
</protein>
<evidence type="ECO:0000313" key="1">
    <source>
        <dbReference type="EMBL" id="GGG02609.1"/>
    </source>
</evidence>
<sequence length="68" mass="7425">MTVYKWLSFDDLGGGVFTNITHQYVGQDTNGGDSLVNVHSTNGAVYAIKVESDRNAYGINTGYTLKLH</sequence>
<evidence type="ECO:0000313" key="2">
    <source>
        <dbReference type="Proteomes" id="UP000605253"/>
    </source>
</evidence>
<reference evidence="1" key="1">
    <citation type="journal article" date="2014" name="Int. J. Syst. Evol. Microbiol.">
        <title>Complete genome sequence of Corynebacterium casei LMG S-19264T (=DSM 44701T), isolated from a smear-ripened cheese.</title>
        <authorList>
            <consortium name="US DOE Joint Genome Institute (JGI-PGF)"/>
            <person name="Walter F."/>
            <person name="Albersmeier A."/>
            <person name="Kalinowski J."/>
            <person name="Ruckert C."/>
        </authorList>
    </citation>
    <scope>NUCLEOTIDE SEQUENCE</scope>
    <source>
        <strain evidence="1">CGMCC 1.12181</strain>
    </source>
</reference>
<gene>
    <name evidence="1" type="ORF">GCM10011365_24760</name>
</gene>
<proteinExistence type="predicted"/>
<dbReference type="AlphaFoldDB" id="A0A917FUI0"/>
<accession>A0A917FUI0</accession>
<keyword evidence="2" id="KW-1185">Reference proteome</keyword>
<organism evidence="1 2">
    <name type="scientific">Marinicella pacifica</name>
    <dbReference type="NCBI Taxonomy" id="1171543"/>
    <lineage>
        <taxon>Bacteria</taxon>
        <taxon>Pseudomonadati</taxon>
        <taxon>Pseudomonadota</taxon>
        <taxon>Gammaproteobacteria</taxon>
        <taxon>Lysobacterales</taxon>
        <taxon>Marinicellaceae</taxon>
        <taxon>Marinicella</taxon>
    </lineage>
</organism>